<dbReference type="Gene3D" id="3.30.63.10">
    <property type="entry name" value="Guanylate Kinase phosphate binding domain"/>
    <property type="match status" value="1"/>
</dbReference>
<evidence type="ECO:0000256" key="3">
    <source>
        <dbReference type="ARBA" id="ARBA00005790"/>
    </source>
</evidence>
<evidence type="ECO:0000256" key="2">
    <source>
        <dbReference type="ARBA" id="ARBA00004496"/>
    </source>
</evidence>
<reference evidence="15 16" key="1">
    <citation type="submission" date="2016-11" db="EMBL/GenBank/DDBJ databases">
        <authorList>
            <person name="Jaros S."/>
            <person name="Januszkiewicz K."/>
            <person name="Wedrychowicz H."/>
        </authorList>
    </citation>
    <scope>NUCLEOTIDE SEQUENCE [LARGE SCALE GENOMIC DNA]</scope>
    <source>
        <strain evidence="15 16">DSM 19557</strain>
    </source>
</reference>
<keyword evidence="8 13" id="KW-0547">Nucleotide-binding</keyword>
<evidence type="ECO:0000256" key="6">
    <source>
        <dbReference type="ARBA" id="ARBA00022490"/>
    </source>
</evidence>
<feature type="binding site" evidence="13">
    <location>
        <begin position="9"/>
        <end position="16"/>
    </location>
    <ligand>
        <name>ATP</name>
        <dbReference type="ChEBI" id="CHEBI:30616"/>
    </ligand>
</feature>
<evidence type="ECO:0000256" key="4">
    <source>
        <dbReference type="ARBA" id="ARBA00012961"/>
    </source>
</evidence>
<dbReference type="InterPro" id="IPR017665">
    <property type="entry name" value="Guanylate_kinase"/>
</dbReference>
<dbReference type="RefSeq" id="WP_079654386.1">
    <property type="nucleotide sequence ID" value="NZ_LT670846.1"/>
</dbReference>
<evidence type="ECO:0000256" key="12">
    <source>
        <dbReference type="ARBA" id="ARBA00048594"/>
    </source>
</evidence>
<dbReference type="PROSITE" id="PS00856">
    <property type="entry name" value="GUANYLATE_KINASE_1"/>
    <property type="match status" value="1"/>
</dbReference>
<evidence type="ECO:0000256" key="8">
    <source>
        <dbReference type="ARBA" id="ARBA00022741"/>
    </source>
</evidence>
<dbReference type="SMART" id="SM00072">
    <property type="entry name" value="GuKc"/>
    <property type="match status" value="1"/>
</dbReference>
<dbReference type="InterPro" id="IPR008145">
    <property type="entry name" value="GK/Ca_channel_bsu"/>
</dbReference>
<organism evidence="15 16">
    <name type="scientific">Thermocrinis minervae</name>
    <dbReference type="NCBI Taxonomy" id="381751"/>
    <lineage>
        <taxon>Bacteria</taxon>
        <taxon>Pseudomonadati</taxon>
        <taxon>Aquificota</taxon>
        <taxon>Aquificia</taxon>
        <taxon>Aquificales</taxon>
        <taxon>Aquificaceae</taxon>
        <taxon>Thermocrinis</taxon>
    </lineage>
</organism>
<dbReference type="EC" id="2.7.4.8" evidence="4 13"/>
<keyword evidence="10 13" id="KW-0067">ATP-binding</keyword>
<gene>
    <name evidence="13" type="primary">gmk</name>
    <name evidence="15" type="ORF">SAMN05444391_1291</name>
</gene>
<dbReference type="GO" id="GO:0005829">
    <property type="term" value="C:cytosol"/>
    <property type="evidence" value="ECO:0007669"/>
    <property type="project" value="TreeGrafter"/>
</dbReference>
<dbReference type="PROSITE" id="PS50052">
    <property type="entry name" value="GUANYLATE_KINASE_2"/>
    <property type="match status" value="1"/>
</dbReference>
<comment type="subcellular location">
    <subcellularLocation>
        <location evidence="2 13">Cytoplasm</location>
    </subcellularLocation>
</comment>
<dbReference type="Gene3D" id="3.40.50.300">
    <property type="entry name" value="P-loop containing nucleotide triphosphate hydrolases"/>
    <property type="match status" value="1"/>
</dbReference>
<protein>
    <recommendedName>
        <fullName evidence="5 13">Guanylate kinase</fullName>
        <ecNumber evidence="4 13">2.7.4.8</ecNumber>
    </recommendedName>
    <alternativeName>
        <fullName evidence="11 13">GMP kinase</fullName>
    </alternativeName>
</protein>
<dbReference type="EMBL" id="LT670846">
    <property type="protein sequence ID" value="SHK51663.1"/>
    <property type="molecule type" value="Genomic_DNA"/>
</dbReference>
<dbReference type="GO" id="GO:0004385">
    <property type="term" value="F:GMP kinase activity"/>
    <property type="evidence" value="ECO:0007669"/>
    <property type="project" value="UniProtKB-UniRule"/>
</dbReference>
<dbReference type="CDD" id="cd00071">
    <property type="entry name" value="GMPK"/>
    <property type="match status" value="1"/>
</dbReference>
<dbReference type="GO" id="GO:0005524">
    <property type="term" value="F:ATP binding"/>
    <property type="evidence" value="ECO:0007669"/>
    <property type="project" value="UniProtKB-UniRule"/>
</dbReference>
<dbReference type="PANTHER" id="PTHR23117:SF13">
    <property type="entry name" value="GUANYLATE KINASE"/>
    <property type="match status" value="1"/>
</dbReference>
<dbReference type="PANTHER" id="PTHR23117">
    <property type="entry name" value="GUANYLATE KINASE-RELATED"/>
    <property type="match status" value="1"/>
</dbReference>
<dbReference type="STRING" id="381751.SAMN05444391_1291"/>
<dbReference type="Pfam" id="PF00625">
    <property type="entry name" value="Guanylate_kin"/>
    <property type="match status" value="1"/>
</dbReference>
<name>A0A1M6T3S1_9AQUI</name>
<dbReference type="InterPro" id="IPR008144">
    <property type="entry name" value="Guanylate_kin-like_dom"/>
</dbReference>
<dbReference type="InterPro" id="IPR020590">
    <property type="entry name" value="Guanylate_kinase_CS"/>
</dbReference>
<dbReference type="InterPro" id="IPR027417">
    <property type="entry name" value="P-loop_NTPase"/>
</dbReference>
<dbReference type="FunFam" id="3.30.63.10:FF:000005">
    <property type="entry name" value="Guanylate kinase"/>
    <property type="match status" value="1"/>
</dbReference>
<evidence type="ECO:0000256" key="10">
    <source>
        <dbReference type="ARBA" id="ARBA00022840"/>
    </source>
</evidence>
<keyword evidence="9 13" id="KW-0418">Kinase</keyword>
<keyword evidence="7 13" id="KW-0808">Transferase</keyword>
<dbReference type="HAMAP" id="MF_00328">
    <property type="entry name" value="Guanylate_kinase"/>
    <property type="match status" value="1"/>
</dbReference>
<comment type="function">
    <text evidence="1 13">Essential for recycling GMP and indirectly, cGMP.</text>
</comment>
<dbReference type="AlphaFoldDB" id="A0A1M6T3S1"/>
<evidence type="ECO:0000259" key="14">
    <source>
        <dbReference type="PROSITE" id="PS50052"/>
    </source>
</evidence>
<evidence type="ECO:0000256" key="5">
    <source>
        <dbReference type="ARBA" id="ARBA00016296"/>
    </source>
</evidence>
<comment type="catalytic activity">
    <reaction evidence="12 13">
        <text>GMP + ATP = GDP + ADP</text>
        <dbReference type="Rhea" id="RHEA:20780"/>
        <dbReference type="ChEBI" id="CHEBI:30616"/>
        <dbReference type="ChEBI" id="CHEBI:58115"/>
        <dbReference type="ChEBI" id="CHEBI:58189"/>
        <dbReference type="ChEBI" id="CHEBI:456216"/>
        <dbReference type="EC" id="2.7.4.8"/>
    </reaction>
</comment>
<evidence type="ECO:0000256" key="7">
    <source>
        <dbReference type="ARBA" id="ARBA00022679"/>
    </source>
</evidence>
<evidence type="ECO:0000256" key="9">
    <source>
        <dbReference type="ARBA" id="ARBA00022777"/>
    </source>
</evidence>
<dbReference type="OrthoDB" id="9808150at2"/>
<evidence type="ECO:0000256" key="13">
    <source>
        <dbReference type="HAMAP-Rule" id="MF_00328"/>
    </source>
</evidence>
<dbReference type="Proteomes" id="UP000189810">
    <property type="component" value="Chromosome I"/>
</dbReference>
<evidence type="ECO:0000313" key="16">
    <source>
        <dbReference type="Proteomes" id="UP000189810"/>
    </source>
</evidence>
<proteinExistence type="inferred from homology"/>
<evidence type="ECO:0000313" key="15">
    <source>
        <dbReference type="EMBL" id="SHK51663.1"/>
    </source>
</evidence>
<keyword evidence="6 13" id="KW-0963">Cytoplasm</keyword>
<evidence type="ECO:0000256" key="1">
    <source>
        <dbReference type="ARBA" id="ARBA00003531"/>
    </source>
</evidence>
<keyword evidence="16" id="KW-1185">Reference proteome</keyword>
<feature type="domain" description="Guanylate kinase-like" evidence="14">
    <location>
        <begin position="2"/>
        <end position="179"/>
    </location>
</feature>
<dbReference type="SUPFAM" id="SSF52540">
    <property type="entry name" value="P-loop containing nucleoside triphosphate hydrolases"/>
    <property type="match status" value="1"/>
</dbReference>
<evidence type="ECO:0000256" key="11">
    <source>
        <dbReference type="ARBA" id="ARBA00030128"/>
    </source>
</evidence>
<accession>A0A1M6T3S1</accession>
<sequence>MGNLYVLSAPSGAGKTTIAKKLLESVKRLDRAITATTRERRAGEKHGVDYYFMSKEEFEKHIKEGNFLEYAIVYGNYYGTPIWEVERILKEGKDCLLVIDVQGARSVKEKFKDSVLIFVLPPSLEELERRIKSRSHRDKNIEERLKSVEEEIACSRFFDYLVVNEFLDETVDTIRNIILSHRHSREAFLENIQDYVHDERLRYIILNSECKLFGGVKHERKA</sequence>
<comment type="similarity">
    <text evidence="3 13">Belongs to the guanylate kinase family.</text>
</comment>
<dbReference type="NCBIfam" id="TIGR03263">
    <property type="entry name" value="guanyl_kin"/>
    <property type="match status" value="1"/>
</dbReference>